<feature type="binding site" evidence="4">
    <location>
        <position position="39"/>
    </location>
    <ligand>
        <name>Zn(2+)</name>
        <dbReference type="ChEBI" id="CHEBI:29105"/>
    </ligand>
</feature>
<accession>A0A5C3QPJ0</accession>
<evidence type="ECO:0000313" key="7">
    <source>
        <dbReference type="Proteomes" id="UP000305067"/>
    </source>
</evidence>
<dbReference type="PANTHER" id="PTHR43175:SF3">
    <property type="entry name" value="CARBON DISULFIDE HYDROLASE"/>
    <property type="match status" value="1"/>
</dbReference>
<keyword evidence="5" id="KW-0456">Lyase</keyword>
<dbReference type="Gene3D" id="3.40.1050.10">
    <property type="entry name" value="Carbonic anhydrase"/>
    <property type="match status" value="1"/>
</dbReference>
<keyword evidence="2 4" id="KW-0479">Metal-binding</keyword>
<organism evidence="6 7">
    <name type="scientific">Pterulicium gracile</name>
    <dbReference type="NCBI Taxonomy" id="1884261"/>
    <lineage>
        <taxon>Eukaryota</taxon>
        <taxon>Fungi</taxon>
        <taxon>Dikarya</taxon>
        <taxon>Basidiomycota</taxon>
        <taxon>Agaricomycotina</taxon>
        <taxon>Agaricomycetes</taxon>
        <taxon>Agaricomycetidae</taxon>
        <taxon>Agaricales</taxon>
        <taxon>Pleurotineae</taxon>
        <taxon>Pterulaceae</taxon>
        <taxon>Pterulicium</taxon>
    </lineage>
</organism>
<feature type="binding site" evidence="4">
    <location>
        <position position="37"/>
    </location>
    <ligand>
        <name>Zn(2+)</name>
        <dbReference type="ChEBI" id="CHEBI:29105"/>
    </ligand>
</feature>
<evidence type="ECO:0000256" key="1">
    <source>
        <dbReference type="ARBA" id="ARBA00006217"/>
    </source>
</evidence>
<protein>
    <recommendedName>
        <fullName evidence="5">Carbonic anhydrase</fullName>
        <ecNumber evidence="5">4.2.1.1</ecNumber>
    </recommendedName>
    <alternativeName>
        <fullName evidence="5">Carbonate dehydratase</fullName>
    </alternativeName>
</protein>
<evidence type="ECO:0000256" key="2">
    <source>
        <dbReference type="ARBA" id="ARBA00022723"/>
    </source>
</evidence>
<dbReference type="Pfam" id="PF00484">
    <property type="entry name" value="Pro_CA"/>
    <property type="match status" value="1"/>
</dbReference>
<dbReference type="PANTHER" id="PTHR43175">
    <property type="entry name" value="CARBONIC ANHYDRASE"/>
    <property type="match status" value="1"/>
</dbReference>
<dbReference type="AlphaFoldDB" id="A0A5C3QPJ0"/>
<dbReference type="Proteomes" id="UP000305067">
    <property type="component" value="Unassembled WGS sequence"/>
</dbReference>
<proteinExistence type="inferred from homology"/>
<evidence type="ECO:0000256" key="3">
    <source>
        <dbReference type="ARBA" id="ARBA00022833"/>
    </source>
</evidence>
<comment type="catalytic activity">
    <reaction evidence="5">
        <text>hydrogencarbonate + H(+) = CO2 + H2O</text>
        <dbReference type="Rhea" id="RHEA:10748"/>
        <dbReference type="ChEBI" id="CHEBI:15377"/>
        <dbReference type="ChEBI" id="CHEBI:15378"/>
        <dbReference type="ChEBI" id="CHEBI:16526"/>
        <dbReference type="ChEBI" id="CHEBI:17544"/>
        <dbReference type="EC" id="4.2.1.1"/>
    </reaction>
</comment>
<dbReference type="GO" id="GO:0004089">
    <property type="term" value="F:carbonate dehydratase activity"/>
    <property type="evidence" value="ECO:0007669"/>
    <property type="project" value="UniProtKB-UniRule"/>
</dbReference>
<feature type="binding site" evidence="4">
    <location>
        <position position="92"/>
    </location>
    <ligand>
        <name>Zn(2+)</name>
        <dbReference type="ChEBI" id="CHEBI:29105"/>
    </ligand>
</feature>
<feature type="binding site" evidence="4">
    <location>
        <position position="89"/>
    </location>
    <ligand>
        <name>Zn(2+)</name>
        <dbReference type="ChEBI" id="CHEBI:29105"/>
    </ligand>
</feature>
<dbReference type="InterPro" id="IPR036874">
    <property type="entry name" value="Carbonic_anhydrase_sf"/>
</dbReference>
<comment type="cofactor">
    <cofactor evidence="4">
        <name>Zn(2+)</name>
        <dbReference type="ChEBI" id="CHEBI:29105"/>
    </cofactor>
    <text evidence="4">Binds 1 zinc ion per subunit.</text>
</comment>
<dbReference type="CDD" id="cd03379">
    <property type="entry name" value="beta_CA_cladeD"/>
    <property type="match status" value="1"/>
</dbReference>
<evidence type="ECO:0000256" key="4">
    <source>
        <dbReference type="PIRSR" id="PIRSR601765-1"/>
    </source>
</evidence>
<dbReference type="OrthoDB" id="10248475at2759"/>
<reference evidence="6 7" key="1">
    <citation type="journal article" date="2019" name="Nat. Ecol. Evol.">
        <title>Megaphylogeny resolves global patterns of mushroom evolution.</title>
        <authorList>
            <person name="Varga T."/>
            <person name="Krizsan K."/>
            <person name="Foldi C."/>
            <person name="Dima B."/>
            <person name="Sanchez-Garcia M."/>
            <person name="Sanchez-Ramirez S."/>
            <person name="Szollosi G.J."/>
            <person name="Szarkandi J.G."/>
            <person name="Papp V."/>
            <person name="Albert L."/>
            <person name="Andreopoulos W."/>
            <person name="Angelini C."/>
            <person name="Antonin V."/>
            <person name="Barry K.W."/>
            <person name="Bougher N.L."/>
            <person name="Buchanan P."/>
            <person name="Buyck B."/>
            <person name="Bense V."/>
            <person name="Catcheside P."/>
            <person name="Chovatia M."/>
            <person name="Cooper J."/>
            <person name="Damon W."/>
            <person name="Desjardin D."/>
            <person name="Finy P."/>
            <person name="Geml J."/>
            <person name="Haridas S."/>
            <person name="Hughes K."/>
            <person name="Justo A."/>
            <person name="Karasinski D."/>
            <person name="Kautmanova I."/>
            <person name="Kiss B."/>
            <person name="Kocsube S."/>
            <person name="Kotiranta H."/>
            <person name="LaButti K.M."/>
            <person name="Lechner B.E."/>
            <person name="Liimatainen K."/>
            <person name="Lipzen A."/>
            <person name="Lukacs Z."/>
            <person name="Mihaltcheva S."/>
            <person name="Morgado L.N."/>
            <person name="Niskanen T."/>
            <person name="Noordeloos M.E."/>
            <person name="Ohm R.A."/>
            <person name="Ortiz-Santana B."/>
            <person name="Ovrebo C."/>
            <person name="Racz N."/>
            <person name="Riley R."/>
            <person name="Savchenko A."/>
            <person name="Shiryaev A."/>
            <person name="Soop K."/>
            <person name="Spirin V."/>
            <person name="Szebenyi C."/>
            <person name="Tomsovsky M."/>
            <person name="Tulloss R.E."/>
            <person name="Uehling J."/>
            <person name="Grigoriev I.V."/>
            <person name="Vagvolgyi C."/>
            <person name="Papp T."/>
            <person name="Martin F.M."/>
            <person name="Miettinen O."/>
            <person name="Hibbett D.S."/>
            <person name="Nagy L.G."/>
        </authorList>
    </citation>
    <scope>NUCLEOTIDE SEQUENCE [LARGE SCALE GENOMIC DNA]</scope>
    <source>
        <strain evidence="6 7">CBS 309.79</strain>
    </source>
</reference>
<gene>
    <name evidence="6" type="ORF">BDV98DRAFT_502724</name>
</gene>
<evidence type="ECO:0000256" key="5">
    <source>
        <dbReference type="RuleBase" id="RU003956"/>
    </source>
</evidence>
<comment type="function">
    <text evidence="5">Reversible hydration of carbon dioxide.</text>
</comment>
<dbReference type="InterPro" id="IPR001765">
    <property type="entry name" value="Carbonic_anhydrase"/>
</dbReference>
<comment type="similarity">
    <text evidence="1 5">Belongs to the beta-class carbonic anhydrase family.</text>
</comment>
<dbReference type="EMBL" id="ML178819">
    <property type="protein sequence ID" value="TFL03762.1"/>
    <property type="molecule type" value="Genomic_DNA"/>
</dbReference>
<dbReference type="EC" id="4.2.1.1" evidence="5"/>
<evidence type="ECO:0000313" key="6">
    <source>
        <dbReference type="EMBL" id="TFL03762.1"/>
    </source>
</evidence>
<keyword evidence="3 4" id="KW-0862">Zinc</keyword>
<keyword evidence="7" id="KW-1185">Reference proteome</keyword>
<dbReference type="SUPFAM" id="SSF53056">
    <property type="entry name" value="beta-carbonic anhydrase, cab"/>
    <property type="match status" value="1"/>
</dbReference>
<dbReference type="STRING" id="1884261.A0A5C3QPJ0"/>
<dbReference type="SMART" id="SM00947">
    <property type="entry name" value="Pro_CA"/>
    <property type="match status" value="1"/>
</dbReference>
<name>A0A5C3QPJ0_9AGAR</name>
<sequence length="170" mass="19003">MSVYKEFAAGNEEYRKTFGDKGNLAIPPKRKLIILTCMDSRINPPQQLGLHEGDAHIIRNAGGIAKDALRSIVISQRMLGTREIAVFHHSDCGMVKFTTPQLRDILKDEAAIPADSATAADGMEFLEFTDEEEAVREDVKFLQENPLVLRGTKVTGWLYHPSTGKVRFLF</sequence>
<dbReference type="GO" id="GO:0008270">
    <property type="term" value="F:zinc ion binding"/>
    <property type="evidence" value="ECO:0007669"/>
    <property type="project" value="UniProtKB-UniRule"/>
</dbReference>